<gene>
    <name evidence="2" type="ORF">GCM10023260_14160</name>
</gene>
<sequence length="911" mass="101830">MKKTQPSPSVASMVAEFEKRLEQSMATPTAHVKNTQKPPLPKRPTKATDTRVASQEASQASEKMPNIATRQESQTTQVKVAPPKPPRTKNRQQAAATRQENQTAQVKAAPPKPPQARNRQQAAATRQENQTAQVKVAPPKPPRTKNRQQDTATRQESQTAQVKVPPQRPPRARDRELTNNGVTQKNESPYGTPAPPKSLQTKDRTPTPTATEESEIIYAEIDIKTRSSTRHKERRSVTTQQEQTIYTTVASASISASLSKEEMIVKIRNNPLVQACKDEIRTLSQTVYGNPDIFQKKLEEIEKNPSLGDSLSWQVAAKPKLVAKLAGKKVLGIKNQTRKQAEENISPLCLALENYAETVKQAKEGILHGHLAKQIRHKHSLDLKQMAKDLQKPRTAAEKETTTLSQKEMLRRVKSNTTVQYCQAEIVYWCTIVYGDPRILLYRLEEIQKAPAIGENLAWQITTHPHIFGKFAGRKFSGIKNQARKDAENALPRLAEAIEGYAEAIKHATEDIVQTSHTQQRRHEQTVQEKSMQSQTKSPPLPERSPIERHQEVAQTSMQTDWERLGAKPRTATTCPKPALQQTQESVLPASHAAQKRHAPSPQQEKSVQSQTKSPALSGHPSTHTHQEAARVSMQTDWERLGARPRTATTRPKPALQQTQESVLPASHAAQKHHAPSPQQEKGMQSQTKSSPLPERSPIERHQEAAQTSMQVEKKPQAVQPGTATIPKTERTPPLSHKEISDRVQSDHSVQHARIEIYNWCNIVYNNPFVLQYNTEDVQKIPVLGEELAWQVANQPTMFAPLAGKQVLGVKNSARKHAEKAIPSLCAAIDNYTKAVKQVRESIVKTHQEQSMKLDEDSQKQESFLRSSQLSEHSPKNRRQRTAETSIQAGESSQSVQPRKTTTPKTMSFAG</sequence>
<comment type="caution">
    <text evidence="2">The sequence shown here is derived from an EMBL/GenBank/DDBJ whole genome shotgun (WGS) entry which is preliminary data.</text>
</comment>
<feature type="region of interest" description="Disordered" evidence="1">
    <location>
        <begin position="514"/>
        <end position="631"/>
    </location>
</feature>
<feature type="compositionally biased region" description="Low complexity" evidence="1">
    <location>
        <begin position="102"/>
        <end position="133"/>
    </location>
</feature>
<dbReference type="EMBL" id="BAABIY010000094">
    <property type="protein sequence ID" value="GAA5102317.1"/>
    <property type="molecule type" value="Genomic_DNA"/>
</dbReference>
<dbReference type="Proteomes" id="UP001501525">
    <property type="component" value="Unassembled WGS sequence"/>
</dbReference>
<evidence type="ECO:0000313" key="2">
    <source>
        <dbReference type="EMBL" id="GAA5102317.1"/>
    </source>
</evidence>
<feature type="compositionally biased region" description="Polar residues" evidence="1">
    <location>
        <begin position="1"/>
        <end position="10"/>
    </location>
</feature>
<organism evidence="2 3">
    <name type="scientific">Bartonella acomydis</name>
    <dbReference type="NCBI Taxonomy" id="686234"/>
    <lineage>
        <taxon>Bacteria</taxon>
        <taxon>Pseudomonadati</taxon>
        <taxon>Pseudomonadota</taxon>
        <taxon>Alphaproteobacteria</taxon>
        <taxon>Hyphomicrobiales</taxon>
        <taxon>Bartonellaceae</taxon>
        <taxon>Bartonella</taxon>
    </lineage>
</organism>
<feature type="compositionally biased region" description="Polar residues" evidence="1">
    <location>
        <begin position="91"/>
        <end position="101"/>
    </location>
</feature>
<feature type="compositionally biased region" description="Polar residues" evidence="1">
    <location>
        <begin position="601"/>
        <end position="624"/>
    </location>
</feature>
<feature type="compositionally biased region" description="Polar residues" evidence="1">
    <location>
        <begin position="528"/>
        <end position="538"/>
    </location>
</feature>
<evidence type="ECO:0000313" key="3">
    <source>
        <dbReference type="Proteomes" id="UP001501525"/>
    </source>
</evidence>
<proteinExistence type="predicted"/>
<feature type="compositionally biased region" description="Polar residues" evidence="1">
    <location>
        <begin position="51"/>
        <end position="61"/>
    </location>
</feature>
<feature type="region of interest" description="Disordered" evidence="1">
    <location>
        <begin position="644"/>
        <end position="745"/>
    </location>
</feature>
<protein>
    <recommendedName>
        <fullName evidence="4">BepF protein</fullName>
    </recommendedName>
</protein>
<name>A0ABP9MXA1_9HYPH</name>
<evidence type="ECO:0000256" key="1">
    <source>
        <dbReference type="SAM" id="MobiDB-lite"/>
    </source>
</evidence>
<feature type="compositionally biased region" description="Polar residues" evidence="1">
    <location>
        <begin position="861"/>
        <end position="872"/>
    </location>
</feature>
<keyword evidence="3" id="KW-1185">Reference proteome</keyword>
<reference evidence="3" key="1">
    <citation type="journal article" date="2019" name="Int. J. Syst. Evol. Microbiol.">
        <title>The Global Catalogue of Microorganisms (GCM) 10K type strain sequencing project: providing services to taxonomists for standard genome sequencing and annotation.</title>
        <authorList>
            <consortium name="The Broad Institute Genomics Platform"/>
            <consortium name="The Broad Institute Genome Sequencing Center for Infectious Disease"/>
            <person name="Wu L."/>
            <person name="Ma J."/>
        </authorList>
    </citation>
    <scope>NUCLEOTIDE SEQUENCE [LARGE SCALE GENOMIC DNA]</scope>
    <source>
        <strain evidence="3">JCM 17706</strain>
    </source>
</reference>
<dbReference type="NCBIfam" id="NF033856">
    <property type="entry name" value="T4SS_effec_BID"/>
    <property type="match status" value="3"/>
</dbReference>
<feature type="compositionally biased region" description="Polar residues" evidence="1">
    <location>
        <begin position="68"/>
        <end position="78"/>
    </location>
</feature>
<accession>A0ABP9MXA1</accession>
<feature type="compositionally biased region" description="Polar residues" evidence="1">
    <location>
        <begin position="149"/>
        <end position="161"/>
    </location>
</feature>
<feature type="compositionally biased region" description="Polar residues" evidence="1">
    <location>
        <begin position="24"/>
        <end position="37"/>
    </location>
</feature>
<evidence type="ECO:0008006" key="4">
    <source>
        <dbReference type="Google" id="ProtNLM"/>
    </source>
</evidence>
<feature type="compositionally biased region" description="Polar residues" evidence="1">
    <location>
        <begin position="883"/>
        <end position="911"/>
    </location>
</feature>
<feature type="compositionally biased region" description="Polar residues" evidence="1">
    <location>
        <begin position="178"/>
        <end position="189"/>
    </location>
</feature>
<feature type="compositionally biased region" description="Basic and acidic residues" evidence="1">
    <location>
        <begin position="847"/>
        <end position="860"/>
    </location>
</feature>
<feature type="region of interest" description="Disordered" evidence="1">
    <location>
        <begin position="1"/>
        <end position="212"/>
    </location>
</feature>
<dbReference type="RefSeq" id="WP_345097328.1">
    <property type="nucleotide sequence ID" value="NZ_BAABIY010000094.1"/>
</dbReference>
<feature type="compositionally biased region" description="Polar residues" evidence="1">
    <location>
        <begin position="677"/>
        <end position="691"/>
    </location>
</feature>
<feature type="compositionally biased region" description="Basic and acidic residues" evidence="1">
    <location>
        <begin position="728"/>
        <end position="745"/>
    </location>
</feature>
<feature type="region of interest" description="Disordered" evidence="1">
    <location>
        <begin position="847"/>
        <end position="911"/>
    </location>
</feature>